<dbReference type="InterPro" id="IPR050595">
    <property type="entry name" value="Bact_response_regulator"/>
</dbReference>
<keyword evidence="1 2" id="KW-0597">Phosphoprotein</keyword>
<dbReference type="InterPro" id="IPR001789">
    <property type="entry name" value="Sig_transdc_resp-reg_receiver"/>
</dbReference>
<evidence type="ECO:0000313" key="5">
    <source>
        <dbReference type="EMBL" id="XBH13589.1"/>
    </source>
</evidence>
<feature type="modified residue" description="4-aspartylphosphate" evidence="2">
    <location>
        <position position="56"/>
    </location>
</feature>
<protein>
    <submittedName>
        <fullName evidence="5">Response regulator</fullName>
    </submittedName>
</protein>
<dbReference type="EMBL" id="CP121194">
    <property type="protein sequence ID" value="XBH10152.1"/>
    <property type="molecule type" value="Genomic_DNA"/>
</dbReference>
<dbReference type="AlphaFoldDB" id="A0AAU7D7D1"/>
<dbReference type="Gene3D" id="3.40.50.2300">
    <property type="match status" value="1"/>
</dbReference>
<gene>
    <name evidence="4" type="ORF">P4G45_00075</name>
    <name evidence="5" type="ORF">P8936_00080</name>
</gene>
<evidence type="ECO:0000256" key="2">
    <source>
        <dbReference type="PROSITE-ProRule" id="PRU00169"/>
    </source>
</evidence>
<dbReference type="PROSITE" id="PS50110">
    <property type="entry name" value="RESPONSE_REGULATORY"/>
    <property type="match status" value="1"/>
</dbReference>
<sequence>MAADDITILIVDDERIPRTLRSLILQRQGYRILTAESGKEALELLAAGGIDLVLSDQMMPGMTGTELTKTIKSSRPTMPVILISGVNELPADASYADRFISKVGGPELLFKTVAEILAAYGHTL</sequence>
<feature type="domain" description="Response regulatory" evidence="3">
    <location>
        <begin position="7"/>
        <end position="117"/>
    </location>
</feature>
<accession>A0AAU7CYG7</accession>
<dbReference type="KEGG" id="epl:P4G45_00075"/>
<evidence type="ECO:0000256" key="1">
    <source>
        <dbReference type="ARBA" id="ARBA00022553"/>
    </source>
</evidence>
<evidence type="ECO:0000259" key="3">
    <source>
        <dbReference type="PROSITE" id="PS50110"/>
    </source>
</evidence>
<reference evidence="5" key="1">
    <citation type="submission" date="2023-03" db="EMBL/GenBank/DDBJ databases">
        <title>Edaphobacter sp.</title>
        <authorList>
            <person name="Huber K.J."/>
            <person name="Papendorf J."/>
            <person name="Pilke C."/>
            <person name="Bunk B."/>
            <person name="Sproeer C."/>
            <person name="Pester M."/>
        </authorList>
    </citation>
    <scope>NUCLEOTIDE SEQUENCE</scope>
    <source>
        <strain evidence="4">DSM 109919</strain>
        <strain evidence="5">DSM 109920</strain>
    </source>
</reference>
<dbReference type="SMART" id="SM00448">
    <property type="entry name" value="REC"/>
    <property type="match status" value="1"/>
</dbReference>
<dbReference type="GO" id="GO:0000160">
    <property type="term" value="P:phosphorelay signal transduction system"/>
    <property type="evidence" value="ECO:0007669"/>
    <property type="project" value="InterPro"/>
</dbReference>
<dbReference type="SUPFAM" id="SSF52172">
    <property type="entry name" value="CheY-like"/>
    <property type="match status" value="1"/>
</dbReference>
<proteinExistence type="predicted"/>
<dbReference type="PANTHER" id="PTHR44591">
    <property type="entry name" value="STRESS RESPONSE REGULATOR PROTEIN 1"/>
    <property type="match status" value="1"/>
</dbReference>
<dbReference type="RefSeq" id="WP_348267657.1">
    <property type="nucleotide sequence ID" value="NZ_CP121194.1"/>
</dbReference>
<dbReference type="InterPro" id="IPR011006">
    <property type="entry name" value="CheY-like_superfamily"/>
</dbReference>
<dbReference type="EMBL" id="CP121195">
    <property type="protein sequence ID" value="XBH13589.1"/>
    <property type="molecule type" value="Genomic_DNA"/>
</dbReference>
<evidence type="ECO:0000313" key="4">
    <source>
        <dbReference type="EMBL" id="XBH10152.1"/>
    </source>
</evidence>
<dbReference type="Pfam" id="PF00072">
    <property type="entry name" value="Response_reg"/>
    <property type="match status" value="1"/>
</dbReference>
<name>A0AAU7D7D1_9BACT</name>
<organism evidence="5">
    <name type="scientific">Edaphobacter paludis</name>
    <dbReference type="NCBI Taxonomy" id="3035702"/>
    <lineage>
        <taxon>Bacteria</taxon>
        <taxon>Pseudomonadati</taxon>
        <taxon>Acidobacteriota</taxon>
        <taxon>Terriglobia</taxon>
        <taxon>Terriglobales</taxon>
        <taxon>Acidobacteriaceae</taxon>
        <taxon>Edaphobacter</taxon>
    </lineage>
</organism>
<dbReference type="PANTHER" id="PTHR44591:SF3">
    <property type="entry name" value="RESPONSE REGULATORY DOMAIN-CONTAINING PROTEIN"/>
    <property type="match status" value="1"/>
</dbReference>
<accession>A0AAU7D7D1</accession>